<reference evidence="6" key="1">
    <citation type="journal article" date="2015" name="ISME J.">
        <title>Aquifer environment selects for microbial species cohorts in sediment and groundwater.</title>
        <authorList>
            <person name="Hug L.A."/>
            <person name="Thomas B.C."/>
            <person name="Brown C.T."/>
            <person name="Frischkorn K.R."/>
            <person name="Williams K.H."/>
            <person name="Tringe S.G."/>
            <person name="Banfield J.F."/>
        </authorList>
    </citation>
    <scope>NUCLEOTIDE SEQUENCE</scope>
</reference>
<comment type="similarity">
    <text evidence="1 5">Belongs to the universal ribosomal protein uL29 family.</text>
</comment>
<dbReference type="GO" id="GO:0022625">
    <property type="term" value="C:cytosolic large ribosomal subunit"/>
    <property type="evidence" value="ECO:0007669"/>
    <property type="project" value="TreeGrafter"/>
</dbReference>
<dbReference type="Gene3D" id="1.10.287.310">
    <property type="match status" value="1"/>
</dbReference>
<dbReference type="EMBL" id="KT006956">
    <property type="protein sequence ID" value="AKQ01227.1"/>
    <property type="molecule type" value="Genomic_DNA"/>
</dbReference>
<dbReference type="InterPro" id="IPR036049">
    <property type="entry name" value="Ribosomal_uL29_sf"/>
</dbReference>
<protein>
    <recommendedName>
        <fullName evidence="4 5">Large ribosomal subunit protein uL29</fullName>
    </recommendedName>
</protein>
<organism evidence="6">
    <name type="scientific">uncultured Chloroflexi bacterium Rifle_16ft_4_minimus_15241</name>
    <dbReference type="NCBI Taxonomy" id="1665060"/>
    <lineage>
        <taxon>Bacteria</taxon>
        <taxon>Bacillati</taxon>
        <taxon>Chloroflexota</taxon>
        <taxon>environmental samples</taxon>
    </lineage>
</organism>
<dbReference type="PANTHER" id="PTHR10916:SF0">
    <property type="entry name" value="LARGE RIBOSOMAL SUBUNIT PROTEIN UL29C"/>
    <property type="match status" value="1"/>
</dbReference>
<evidence type="ECO:0000313" key="6">
    <source>
        <dbReference type="EMBL" id="AKQ01227.1"/>
    </source>
</evidence>
<evidence type="ECO:0000256" key="1">
    <source>
        <dbReference type="ARBA" id="ARBA00009254"/>
    </source>
</evidence>
<dbReference type="SUPFAM" id="SSF46561">
    <property type="entry name" value="Ribosomal protein L29 (L29p)"/>
    <property type="match status" value="1"/>
</dbReference>
<dbReference type="HAMAP" id="MF_00374">
    <property type="entry name" value="Ribosomal_uL29"/>
    <property type="match status" value="1"/>
</dbReference>
<dbReference type="FunFam" id="1.10.287.310:FF:000001">
    <property type="entry name" value="50S ribosomal protein L29"/>
    <property type="match status" value="1"/>
</dbReference>
<dbReference type="CDD" id="cd00427">
    <property type="entry name" value="Ribosomal_L29_HIP"/>
    <property type="match status" value="1"/>
</dbReference>
<dbReference type="GO" id="GO:0006412">
    <property type="term" value="P:translation"/>
    <property type="evidence" value="ECO:0007669"/>
    <property type="project" value="UniProtKB-UniRule"/>
</dbReference>
<keyword evidence="2 5" id="KW-0689">Ribosomal protein</keyword>
<keyword evidence="3 5" id="KW-0687">Ribonucleoprotein</keyword>
<dbReference type="GO" id="GO:0003735">
    <property type="term" value="F:structural constituent of ribosome"/>
    <property type="evidence" value="ECO:0007669"/>
    <property type="project" value="InterPro"/>
</dbReference>
<proteinExistence type="inferred from homology"/>
<dbReference type="AlphaFoldDB" id="A0A0H4T4A9"/>
<evidence type="ECO:0000256" key="4">
    <source>
        <dbReference type="ARBA" id="ARBA00035204"/>
    </source>
</evidence>
<evidence type="ECO:0000256" key="2">
    <source>
        <dbReference type="ARBA" id="ARBA00022980"/>
    </source>
</evidence>
<name>A0A0H4T4A9_9CHLR</name>
<accession>A0A0H4T4A9</accession>
<dbReference type="InterPro" id="IPR050063">
    <property type="entry name" value="Ribosomal_protein_uL29"/>
</dbReference>
<dbReference type="Pfam" id="PF00831">
    <property type="entry name" value="Ribosomal_L29"/>
    <property type="match status" value="1"/>
</dbReference>
<gene>
    <name evidence="5 6" type="primary">rpmC</name>
</gene>
<dbReference type="NCBIfam" id="TIGR00012">
    <property type="entry name" value="L29"/>
    <property type="match status" value="1"/>
</dbReference>
<dbReference type="PANTHER" id="PTHR10916">
    <property type="entry name" value="60S RIBOSOMAL PROTEIN L35/50S RIBOSOMAL PROTEIN L29"/>
    <property type="match status" value="1"/>
</dbReference>
<evidence type="ECO:0000256" key="5">
    <source>
        <dbReference type="HAMAP-Rule" id="MF_00374"/>
    </source>
</evidence>
<dbReference type="InterPro" id="IPR001854">
    <property type="entry name" value="Ribosomal_uL29"/>
</dbReference>
<sequence length="71" mass="8331">MNVEELRALATAELRAKLDETRDEYMKLRFQFTMGQLSDYTRLKVVRRTIARIETLLRERELAAEGEGQQA</sequence>
<evidence type="ECO:0000256" key="3">
    <source>
        <dbReference type="ARBA" id="ARBA00023274"/>
    </source>
</evidence>